<organism>
    <name type="scientific">Ixodes scapularis</name>
    <name type="common">Black-legged tick</name>
    <name type="synonym">Deer tick</name>
    <dbReference type="NCBI Taxonomy" id="6945"/>
    <lineage>
        <taxon>Eukaryota</taxon>
        <taxon>Metazoa</taxon>
        <taxon>Ecdysozoa</taxon>
        <taxon>Arthropoda</taxon>
        <taxon>Chelicerata</taxon>
        <taxon>Arachnida</taxon>
        <taxon>Acari</taxon>
        <taxon>Parasitiformes</taxon>
        <taxon>Ixodida</taxon>
        <taxon>Ixodoidea</taxon>
        <taxon>Ixodidae</taxon>
        <taxon>Ixodinae</taxon>
        <taxon>Ixodes</taxon>
    </lineage>
</organism>
<dbReference type="EnsemblMetazoa" id="ISCW007363-RA">
    <property type="protein sequence ID" value="ISCW007363-PA"/>
    <property type="gene ID" value="ISCW007363"/>
</dbReference>
<feature type="chain" id="PRO_5014568131" description="Secreted protein" evidence="1">
    <location>
        <begin position="24"/>
        <end position="173"/>
    </location>
</feature>
<evidence type="ECO:0000256" key="1">
    <source>
        <dbReference type="SAM" id="SignalP"/>
    </source>
</evidence>
<dbReference type="Proteomes" id="UP000001555">
    <property type="component" value="Unassembled WGS sequence"/>
</dbReference>
<reference evidence="3" key="2">
    <citation type="submission" date="2020-05" db="UniProtKB">
        <authorList>
            <consortium name="EnsemblMetazoa"/>
        </authorList>
    </citation>
    <scope>IDENTIFICATION</scope>
    <source>
        <strain evidence="3">wikel</strain>
    </source>
</reference>
<dbReference type="HOGENOM" id="CLU_1549339_0_0_1"/>
<dbReference type="VEuPathDB" id="VectorBase:ISCW007363"/>
<dbReference type="AlphaFoldDB" id="B7PV32"/>
<protein>
    <recommendedName>
        <fullName evidence="5">Secreted protein</fullName>
    </recommendedName>
</protein>
<dbReference type="VEuPathDB" id="VectorBase:ISCI007363"/>
<dbReference type="EMBL" id="ABJB010722369">
    <property type="status" value="NOT_ANNOTATED_CDS"/>
    <property type="molecule type" value="Genomic_DNA"/>
</dbReference>
<gene>
    <name evidence="2" type="ORF">IscW_ISCW007363</name>
</gene>
<evidence type="ECO:0000313" key="2">
    <source>
        <dbReference type="EMBL" id="EEC10454.1"/>
    </source>
</evidence>
<keyword evidence="1" id="KW-0732">Signal</keyword>
<evidence type="ECO:0000313" key="4">
    <source>
        <dbReference type="Proteomes" id="UP000001555"/>
    </source>
</evidence>
<dbReference type="InParanoid" id="B7PV32"/>
<evidence type="ECO:0008006" key="5">
    <source>
        <dbReference type="Google" id="ProtNLM"/>
    </source>
</evidence>
<feature type="signal peptide" evidence="1">
    <location>
        <begin position="1"/>
        <end position="23"/>
    </location>
</feature>
<sequence>MNLLRLQSVYVLVTCEFVACSCGYRFPGTRVCSGFQLLCFVLCPRSAAFIPSTRELVANSSLLFAPWNTNLPCLQSVVLVPVSQALLCPPFLCCHQFLICCWCTPNIACPIFFTIYISILGGRPFGTLRWSSKSVKKIASILVQCPMPVQQGNSGLYWDELTCCTGIEDNSGT</sequence>
<dbReference type="PaxDb" id="6945-B7PV32"/>
<evidence type="ECO:0000313" key="3">
    <source>
        <dbReference type="EnsemblMetazoa" id="ISCW007363-PA"/>
    </source>
</evidence>
<keyword evidence="4" id="KW-1185">Reference proteome</keyword>
<name>B7PV32_IXOSC</name>
<proteinExistence type="predicted"/>
<reference evidence="2 4" key="1">
    <citation type="submission" date="2008-03" db="EMBL/GenBank/DDBJ databases">
        <title>Annotation of Ixodes scapularis.</title>
        <authorList>
            <consortium name="Ixodes scapularis Genome Project Consortium"/>
            <person name="Caler E."/>
            <person name="Hannick L.I."/>
            <person name="Bidwell S."/>
            <person name="Joardar V."/>
            <person name="Thiagarajan M."/>
            <person name="Amedeo P."/>
            <person name="Galinsky K.J."/>
            <person name="Schobel S."/>
            <person name="Inman J."/>
            <person name="Hostetler J."/>
            <person name="Miller J."/>
            <person name="Hammond M."/>
            <person name="Megy K."/>
            <person name="Lawson D."/>
            <person name="Kodira C."/>
            <person name="Sutton G."/>
            <person name="Meyer J."/>
            <person name="Hill C.A."/>
            <person name="Birren B."/>
            <person name="Nene V."/>
            <person name="Collins F."/>
            <person name="Alarcon-Chaidez F."/>
            <person name="Wikel S."/>
            <person name="Strausberg R."/>
        </authorList>
    </citation>
    <scope>NUCLEOTIDE SEQUENCE [LARGE SCALE GENOMIC DNA]</scope>
    <source>
        <strain evidence="4">Wikel</strain>
        <strain evidence="2">Wikel colony</strain>
    </source>
</reference>
<accession>B7PV32</accession>
<dbReference type="EMBL" id="DS797048">
    <property type="protein sequence ID" value="EEC10454.1"/>
    <property type="molecule type" value="Genomic_DNA"/>
</dbReference>